<dbReference type="InterPro" id="IPR036259">
    <property type="entry name" value="MFS_trans_sf"/>
</dbReference>
<dbReference type="EMBL" id="JADIMK010000011">
    <property type="protein sequence ID" value="MBO8455063.1"/>
    <property type="molecule type" value="Genomic_DNA"/>
</dbReference>
<accession>A0A9D9HJM3</accession>
<evidence type="ECO:0000256" key="1">
    <source>
        <dbReference type="ARBA" id="ARBA00004127"/>
    </source>
</evidence>
<dbReference type="Proteomes" id="UP000823617">
    <property type="component" value="Unassembled WGS sequence"/>
</dbReference>
<protein>
    <submittedName>
        <fullName evidence="7">MFS transporter</fullName>
    </submittedName>
</protein>
<feature type="domain" description="Major facilitator superfamily (MFS) profile" evidence="6">
    <location>
        <begin position="37"/>
        <end position="465"/>
    </location>
</feature>
<dbReference type="InterPro" id="IPR000849">
    <property type="entry name" value="Sugar_P_transporter"/>
</dbReference>
<feature type="transmembrane region" description="Helical" evidence="5">
    <location>
        <begin position="261"/>
        <end position="279"/>
    </location>
</feature>
<feature type="transmembrane region" description="Helical" evidence="5">
    <location>
        <begin position="443"/>
        <end position="461"/>
    </location>
</feature>
<reference evidence="7" key="2">
    <citation type="journal article" date="2021" name="PeerJ">
        <title>Extensive microbial diversity within the chicken gut microbiome revealed by metagenomics and culture.</title>
        <authorList>
            <person name="Gilroy R."/>
            <person name="Ravi A."/>
            <person name="Getino M."/>
            <person name="Pursley I."/>
            <person name="Horton D.L."/>
            <person name="Alikhan N.F."/>
            <person name="Baker D."/>
            <person name="Gharbi K."/>
            <person name="Hall N."/>
            <person name="Watson M."/>
            <person name="Adriaenssens E.M."/>
            <person name="Foster-Nyarko E."/>
            <person name="Jarju S."/>
            <person name="Secka A."/>
            <person name="Antonio M."/>
            <person name="Oren A."/>
            <person name="Chaudhuri R.R."/>
            <person name="La Ragione R."/>
            <person name="Hildebrand F."/>
            <person name="Pallen M.J."/>
        </authorList>
    </citation>
    <scope>NUCLEOTIDE SEQUENCE</scope>
    <source>
        <strain evidence="7">B1-3475</strain>
    </source>
</reference>
<organism evidence="7 8">
    <name type="scientific">Candidatus Cryptobacteroides intestinigallinarum</name>
    <dbReference type="NCBI Taxonomy" id="2840767"/>
    <lineage>
        <taxon>Bacteria</taxon>
        <taxon>Pseudomonadati</taxon>
        <taxon>Bacteroidota</taxon>
        <taxon>Bacteroidia</taxon>
        <taxon>Bacteroidales</taxon>
        <taxon>Candidatus Cryptobacteroides</taxon>
    </lineage>
</organism>
<reference evidence="7" key="1">
    <citation type="submission" date="2020-10" db="EMBL/GenBank/DDBJ databases">
        <authorList>
            <person name="Gilroy R."/>
        </authorList>
    </citation>
    <scope>NUCLEOTIDE SEQUENCE</scope>
    <source>
        <strain evidence="7">B1-3475</strain>
    </source>
</reference>
<dbReference type="PROSITE" id="PS50850">
    <property type="entry name" value="MFS"/>
    <property type="match status" value="1"/>
</dbReference>
<evidence type="ECO:0000256" key="2">
    <source>
        <dbReference type="ARBA" id="ARBA00022692"/>
    </source>
</evidence>
<feature type="transmembrane region" description="Helical" evidence="5">
    <location>
        <begin position="387"/>
        <end position="405"/>
    </location>
</feature>
<dbReference type="InterPro" id="IPR020846">
    <property type="entry name" value="MFS_dom"/>
</dbReference>
<feature type="transmembrane region" description="Helical" evidence="5">
    <location>
        <begin position="199"/>
        <end position="221"/>
    </location>
</feature>
<keyword evidence="3 5" id="KW-1133">Transmembrane helix</keyword>
<dbReference type="Pfam" id="PF07690">
    <property type="entry name" value="MFS_1"/>
    <property type="match status" value="1"/>
</dbReference>
<evidence type="ECO:0000313" key="8">
    <source>
        <dbReference type="Proteomes" id="UP000823617"/>
    </source>
</evidence>
<sequence>MRLITAIKSFYRISKPSKVMVEEAQQERKFRIFGFQSFLAGTIGYSLYYVCRTSLNVVKKPIIDSGMIDASQLGLIGSVLLFAYAIGKFVNGFLADHCNIKRFMATGLLVSAVANFILGILGFASGSLPAVLIFTLFAIMWGINGWSQSMGSPPAIIALSRWLPLSKRGTFYGFFSLSHNLGEWLSFLFVGILVSVAGWQWGFIGSSLAGVIGVIVIIFFLHDNPQSKGLPRVEDMYGEVKEEKKQESTGDLQKMVLKTPAVWILAAASAFMYVARYAINGWGVLFLQEEKGFSLTQATTIISINALLGILGTVLSGWVSDKLFKSDRYLPALIFGIMNSLSLFLFLLGGDSLVINIIAMVFFGISIGVLICFLGGLMAVDIVPRKATGAALGVVGMSSYVAAGIQDVASGWLIDTNKAIVEVMDQTTGQLIQVTQYDFTPVAIFWIVASVISFILPIFNWKYRK</sequence>
<feature type="transmembrane region" description="Helical" evidence="5">
    <location>
        <begin position="130"/>
        <end position="150"/>
    </location>
</feature>
<dbReference type="PANTHER" id="PTHR43826">
    <property type="entry name" value="GLUCOSE-6-PHOSPHATE EXCHANGER SLC37A4"/>
    <property type="match status" value="1"/>
</dbReference>
<keyword evidence="4 5" id="KW-0472">Membrane</keyword>
<dbReference type="PIRSF" id="PIRSF002808">
    <property type="entry name" value="Hexose_phosphate_transp"/>
    <property type="match status" value="1"/>
</dbReference>
<name>A0A9D9HJM3_9BACT</name>
<dbReference type="GO" id="GO:0035435">
    <property type="term" value="P:phosphate ion transmembrane transport"/>
    <property type="evidence" value="ECO:0007669"/>
    <property type="project" value="TreeGrafter"/>
</dbReference>
<evidence type="ECO:0000256" key="3">
    <source>
        <dbReference type="ARBA" id="ARBA00022989"/>
    </source>
</evidence>
<dbReference type="GO" id="GO:0005886">
    <property type="term" value="C:plasma membrane"/>
    <property type="evidence" value="ECO:0007669"/>
    <property type="project" value="TreeGrafter"/>
</dbReference>
<comment type="subcellular location">
    <subcellularLocation>
        <location evidence="1">Endomembrane system</location>
        <topology evidence="1">Multi-pass membrane protein</topology>
    </subcellularLocation>
</comment>
<evidence type="ECO:0000256" key="4">
    <source>
        <dbReference type="ARBA" id="ARBA00023136"/>
    </source>
</evidence>
<feature type="transmembrane region" description="Helical" evidence="5">
    <location>
        <begin position="330"/>
        <end position="348"/>
    </location>
</feature>
<evidence type="ECO:0000313" key="7">
    <source>
        <dbReference type="EMBL" id="MBO8455063.1"/>
    </source>
</evidence>
<feature type="transmembrane region" description="Helical" evidence="5">
    <location>
        <begin position="354"/>
        <end position="380"/>
    </location>
</feature>
<gene>
    <name evidence="7" type="ORF">IAC08_01490</name>
</gene>
<dbReference type="GO" id="GO:0012505">
    <property type="term" value="C:endomembrane system"/>
    <property type="evidence" value="ECO:0007669"/>
    <property type="project" value="UniProtKB-SubCell"/>
</dbReference>
<dbReference type="SUPFAM" id="SSF103473">
    <property type="entry name" value="MFS general substrate transporter"/>
    <property type="match status" value="1"/>
</dbReference>
<dbReference type="PANTHER" id="PTHR43826:SF7">
    <property type="entry name" value="PROTEIN UHPC, PUTATIVE-RELATED"/>
    <property type="match status" value="1"/>
</dbReference>
<dbReference type="InterPro" id="IPR011701">
    <property type="entry name" value="MFS"/>
</dbReference>
<comment type="caution">
    <text evidence="7">The sequence shown here is derived from an EMBL/GenBank/DDBJ whole genome shotgun (WGS) entry which is preliminary data.</text>
</comment>
<keyword evidence="2 5" id="KW-0812">Transmembrane</keyword>
<dbReference type="Gene3D" id="1.20.1250.20">
    <property type="entry name" value="MFS general substrate transporter like domains"/>
    <property type="match status" value="2"/>
</dbReference>
<feature type="transmembrane region" description="Helical" evidence="5">
    <location>
        <begin position="299"/>
        <end position="318"/>
    </location>
</feature>
<feature type="transmembrane region" description="Helical" evidence="5">
    <location>
        <begin position="70"/>
        <end position="91"/>
    </location>
</feature>
<dbReference type="AlphaFoldDB" id="A0A9D9HJM3"/>
<evidence type="ECO:0000256" key="5">
    <source>
        <dbReference type="SAM" id="Phobius"/>
    </source>
</evidence>
<dbReference type="InterPro" id="IPR051337">
    <property type="entry name" value="OPA_Antiporter"/>
</dbReference>
<dbReference type="GO" id="GO:0061513">
    <property type="term" value="F:glucose 6-phosphate:phosphate antiporter activity"/>
    <property type="evidence" value="ECO:0007669"/>
    <property type="project" value="TreeGrafter"/>
</dbReference>
<evidence type="ECO:0000259" key="6">
    <source>
        <dbReference type="PROSITE" id="PS50850"/>
    </source>
</evidence>
<proteinExistence type="predicted"/>
<feature type="transmembrane region" description="Helical" evidence="5">
    <location>
        <begin position="30"/>
        <end position="50"/>
    </location>
</feature>